<dbReference type="AlphaFoldDB" id="A0A9Q3C3J7"/>
<dbReference type="Proteomes" id="UP000765509">
    <property type="component" value="Unassembled WGS sequence"/>
</dbReference>
<name>A0A9Q3C3J7_9BASI</name>
<gene>
    <name evidence="2" type="ORF">O181_015760</name>
</gene>
<accession>A0A9Q3C3J7</accession>
<keyword evidence="3" id="KW-1185">Reference proteome</keyword>
<proteinExistence type="predicted"/>
<evidence type="ECO:0000313" key="3">
    <source>
        <dbReference type="Proteomes" id="UP000765509"/>
    </source>
</evidence>
<reference evidence="2" key="1">
    <citation type="submission" date="2021-03" db="EMBL/GenBank/DDBJ databases">
        <title>Draft genome sequence of rust myrtle Austropuccinia psidii MF-1, a brazilian biotype.</title>
        <authorList>
            <person name="Quecine M.C."/>
            <person name="Pachon D.M.R."/>
            <person name="Bonatelli M.L."/>
            <person name="Correr F.H."/>
            <person name="Franceschini L.M."/>
            <person name="Leite T.F."/>
            <person name="Margarido G.R.A."/>
            <person name="Almeida C.A."/>
            <person name="Ferrarezi J.A."/>
            <person name="Labate C.A."/>
        </authorList>
    </citation>
    <scope>NUCLEOTIDE SEQUENCE</scope>
    <source>
        <strain evidence="2">MF-1</strain>
    </source>
</reference>
<organism evidence="2 3">
    <name type="scientific">Austropuccinia psidii MF-1</name>
    <dbReference type="NCBI Taxonomy" id="1389203"/>
    <lineage>
        <taxon>Eukaryota</taxon>
        <taxon>Fungi</taxon>
        <taxon>Dikarya</taxon>
        <taxon>Basidiomycota</taxon>
        <taxon>Pucciniomycotina</taxon>
        <taxon>Pucciniomycetes</taxon>
        <taxon>Pucciniales</taxon>
        <taxon>Sphaerophragmiaceae</taxon>
        <taxon>Austropuccinia</taxon>
    </lineage>
</organism>
<evidence type="ECO:0000313" key="2">
    <source>
        <dbReference type="EMBL" id="MBW0476045.1"/>
    </source>
</evidence>
<sequence>MEPQKAVQLREISRTTLRAAGKDDAEEEESSRGTKASPAPVGASRVTGGKTIAQSNKPFSQHPEPFVLAVMQKMNQIKASFNLLHIQKYQDHPLPGSPLRRHQPSLWDLALYI</sequence>
<dbReference type="EMBL" id="AVOT02004322">
    <property type="protein sequence ID" value="MBW0476045.1"/>
    <property type="molecule type" value="Genomic_DNA"/>
</dbReference>
<evidence type="ECO:0000256" key="1">
    <source>
        <dbReference type="SAM" id="MobiDB-lite"/>
    </source>
</evidence>
<protein>
    <submittedName>
        <fullName evidence="2">Uncharacterized protein</fullName>
    </submittedName>
</protein>
<comment type="caution">
    <text evidence="2">The sequence shown here is derived from an EMBL/GenBank/DDBJ whole genome shotgun (WGS) entry which is preliminary data.</text>
</comment>
<feature type="region of interest" description="Disordered" evidence="1">
    <location>
        <begin position="1"/>
        <end position="61"/>
    </location>
</feature>